<sequence length="62" mass="7136">MAYVIDSDTFLNAFYRFVSRRGIPEKVLSYNGSNFVGANRELRELYQSLDKTKIQDVTANRG</sequence>
<dbReference type="AlphaFoldDB" id="A0A9Q1BWQ5"/>
<dbReference type="GO" id="GO:0003676">
    <property type="term" value="F:nucleic acid binding"/>
    <property type="evidence" value="ECO:0007669"/>
    <property type="project" value="InterPro"/>
</dbReference>
<evidence type="ECO:0000313" key="1">
    <source>
        <dbReference type="EMBL" id="KAJ8034165.1"/>
    </source>
</evidence>
<dbReference type="Gene3D" id="3.30.420.10">
    <property type="entry name" value="Ribonuclease H-like superfamily/Ribonuclease H"/>
    <property type="match status" value="1"/>
</dbReference>
<dbReference type="EMBL" id="JAIZAY010000010">
    <property type="protein sequence ID" value="KAJ8034165.1"/>
    <property type="molecule type" value="Genomic_DNA"/>
</dbReference>
<comment type="caution">
    <text evidence="1">The sequence shown here is derived from an EMBL/GenBank/DDBJ whole genome shotgun (WGS) entry which is preliminary data.</text>
</comment>
<proteinExistence type="predicted"/>
<dbReference type="InterPro" id="IPR036397">
    <property type="entry name" value="RNaseH_sf"/>
</dbReference>
<reference evidence="1" key="1">
    <citation type="submission" date="2021-10" db="EMBL/GenBank/DDBJ databases">
        <title>Tropical sea cucumber genome reveals ecological adaptation and Cuvierian tubules defense mechanism.</title>
        <authorList>
            <person name="Chen T."/>
        </authorList>
    </citation>
    <scope>NUCLEOTIDE SEQUENCE</scope>
    <source>
        <strain evidence="1">Nanhai2018</strain>
        <tissue evidence="1">Muscle</tissue>
    </source>
</reference>
<dbReference type="OrthoDB" id="10066543at2759"/>
<evidence type="ECO:0000313" key="2">
    <source>
        <dbReference type="Proteomes" id="UP001152320"/>
    </source>
</evidence>
<protein>
    <submittedName>
        <fullName evidence="1">Uncharacterized protein</fullName>
    </submittedName>
</protein>
<name>A0A9Q1BWQ5_HOLLE</name>
<gene>
    <name evidence="1" type="ORF">HOLleu_20890</name>
</gene>
<dbReference type="Proteomes" id="UP001152320">
    <property type="component" value="Chromosome 10"/>
</dbReference>
<organism evidence="1 2">
    <name type="scientific">Holothuria leucospilota</name>
    <name type="common">Black long sea cucumber</name>
    <name type="synonym">Mertensiothuria leucospilota</name>
    <dbReference type="NCBI Taxonomy" id="206669"/>
    <lineage>
        <taxon>Eukaryota</taxon>
        <taxon>Metazoa</taxon>
        <taxon>Echinodermata</taxon>
        <taxon>Eleutherozoa</taxon>
        <taxon>Echinozoa</taxon>
        <taxon>Holothuroidea</taxon>
        <taxon>Aspidochirotacea</taxon>
        <taxon>Aspidochirotida</taxon>
        <taxon>Holothuriidae</taxon>
        <taxon>Holothuria</taxon>
    </lineage>
</organism>
<accession>A0A9Q1BWQ5</accession>
<keyword evidence="2" id="KW-1185">Reference proteome</keyword>